<dbReference type="Pfam" id="PF00254">
    <property type="entry name" value="FKBP_C"/>
    <property type="match status" value="1"/>
</dbReference>
<evidence type="ECO:0000256" key="7">
    <source>
        <dbReference type="SAM" id="Phobius"/>
    </source>
</evidence>
<keyword evidence="7" id="KW-0812">Transmembrane</keyword>
<gene>
    <name evidence="9" type="ORF">UV91_C0012G0017</name>
</gene>
<evidence type="ECO:0000256" key="4">
    <source>
        <dbReference type="ARBA" id="ARBA00023235"/>
    </source>
</evidence>
<keyword evidence="7" id="KW-0472">Membrane</keyword>
<keyword evidence="4 5" id="KW-0413">Isomerase</keyword>
<proteinExistence type="inferred from homology"/>
<evidence type="ECO:0000256" key="1">
    <source>
        <dbReference type="ARBA" id="ARBA00000971"/>
    </source>
</evidence>
<evidence type="ECO:0000256" key="6">
    <source>
        <dbReference type="RuleBase" id="RU003915"/>
    </source>
</evidence>
<keyword evidence="3 5" id="KW-0697">Rotamase</keyword>
<comment type="caution">
    <text evidence="9">The sequence shown here is derived from an EMBL/GenBank/DDBJ whole genome shotgun (WGS) entry which is preliminary data.</text>
</comment>
<organism evidence="9 10">
    <name type="scientific">Candidatus Nomurabacteria bacterium GW2011_GWF2_43_24</name>
    <dbReference type="NCBI Taxonomy" id="1618778"/>
    <lineage>
        <taxon>Bacteria</taxon>
        <taxon>Candidatus Nomuraibacteriota</taxon>
    </lineage>
</organism>
<dbReference type="SUPFAM" id="SSF54534">
    <property type="entry name" value="FKBP-like"/>
    <property type="match status" value="1"/>
</dbReference>
<evidence type="ECO:0000259" key="8">
    <source>
        <dbReference type="PROSITE" id="PS50059"/>
    </source>
</evidence>
<dbReference type="GO" id="GO:0003755">
    <property type="term" value="F:peptidyl-prolyl cis-trans isomerase activity"/>
    <property type="evidence" value="ECO:0007669"/>
    <property type="project" value="UniProtKB-UniRule"/>
</dbReference>
<evidence type="ECO:0000256" key="3">
    <source>
        <dbReference type="ARBA" id="ARBA00023110"/>
    </source>
</evidence>
<sequence length="148" mass="15726">MENKNTMNIILAVVICLIFAGILIFISISNKVNMPSDNNNLIGNASSSEEVAKAKDTVSMNYTGRLEDGTVFDSNVDPKFGHAEPFIFTLGAGRVIAGWDKGIVGMKVGEKKTLTIPPQDAYGTGGIPGVIPPNATLVFDVELLAITK</sequence>
<reference evidence="9 10" key="1">
    <citation type="journal article" date="2015" name="Nature">
        <title>rRNA introns, odd ribosomes, and small enigmatic genomes across a large radiation of phyla.</title>
        <authorList>
            <person name="Brown C.T."/>
            <person name="Hug L.A."/>
            <person name="Thomas B.C."/>
            <person name="Sharon I."/>
            <person name="Castelle C.J."/>
            <person name="Singh A."/>
            <person name="Wilkins M.J."/>
            <person name="Williams K.H."/>
            <person name="Banfield J.F."/>
        </authorList>
    </citation>
    <scope>NUCLEOTIDE SEQUENCE [LARGE SCALE GENOMIC DNA]</scope>
</reference>
<dbReference type="FunFam" id="3.10.50.40:FF:000006">
    <property type="entry name" value="Peptidyl-prolyl cis-trans isomerase"/>
    <property type="match status" value="1"/>
</dbReference>
<dbReference type="PANTHER" id="PTHR43811:SF19">
    <property type="entry name" value="39 KDA FK506-BINDING NUCLEAR PROTEIN"/>
    <property type="match status" value="1"/>
</dbReference>
<dbReference type="Proteomes" id="UP000033907">
    <property type="component" value="Unassembled WGS sequence"/>
</dbReference>
<dbReference type="PROSITE" id="PS50059">
    <property type="entry name" value="FKBP_PPIASE"/>
    <property type="match status" value="1"/>
</dbReference>
<feature type="transmembrane region" description="Helical" evidence="7">
    <location>
        <begin position="6"/>
        <end position="26"/>
    </location>
</feature>
<dbReference type="Gene3D" id="3.10.50.40">
    <property type="match status" value="1"/>
</dbReference>
<keyword evidence="7" id="KW-1133">Transmembrane helix</keyword>
<dbReference type="InterPro" id="IPR001179">
    <property type="entry name" value="PPIase_FKBP_dom"/>
</dbReference>
<evidence type="ECO:0000313" key="9">
    <source>
        <dbReference type="EMBL" id="KKT10553.1"/>
    </source>
</evidence>
<evidence type="ECO:0000256" key="5">
    <source>
        <dbReference type="PROSITE-ProRule" id="PRU00277"/>
    </source>
</evidence>
<dbReference type="AlphaFoldDB" id="A0A0G1EL58"/>
<dbReference type="EMBL" id="LCGH01000012">
    <property type="protein sequence ID" value="KKT10553.1"/>
    <property type="molecule type" value="Genomic_DNA"/>
</dbReference>
<evidence type="ECO:0000313" key="10">
    <source>
        <dbReference type="Proteomes" id="UP000033907"/>
    </source>
</evidence>
<evidence type="ECO:0000256" key="2">
    <source>
        <dbReference type="ARBA" id="ARBA00006577"/>
    </source>
</evidence>
<comment type="catalytic activity">
    <reaction evidence="1 5 6">
        <text>[protein]-peptidylproline (omega=180) = [protein]-peptidylproline (omega=0)</text>
        <dbReference type="Rhea" id="RHEA:16237"/>
        <dbReference type="Rhea" id="RHEA-COMP:10747"/>
        <dbReference type="Rhea" id="RHEA-COMP:10748"/>
        <dbReference type="ChEBI" id="CHEBI:83833"/>
        <dbReference type="ChEBI" id="CHEBI:83834"/>
        <dbReference type="EC" id="5.2.1.8"/>
    </reaction>
</comment>
<protein>
    <recommendedName>
        <fullName evidence="6">Peptidyl-prolyl cis-trans isomerase</fullName>
        <ecNumber evidence="6">5.2.1.8</ecNumber>
    </recommendedName>
</protein>
<comment type="similarity">
    <text evidence="2 6">Belongs to the FKBP-type PPIase family.</text>
</comment>
<feature type="domain" description="PPIase FKBP-type" evidence="8">
    <location>
        <begin position="55"/>
        <end position="147"/>
    </location>
</feature>
<name>A0A0G1EL58_9BACT</name>
<dbReference type="EC" id="5.2.1.8" evidence="6"/>
<accession>A0A0G1EL58</accession>
<dbReference type="InterPro" id="IPR046357">
    <property type="entry name" value="PPIase_dom_sf"/>
</dbReference>
<dbReference type="PANTHER" id="PTHR43811">
    <property type="entry name" value="FKBP-TYPE PEPTIDYL-PROLYL CIS-TRANS ISOMERASE FKPA"/>
    <property type="match status" value="1"/>
</dbReference>